<protein>
    <submittedName>
        <fullName evidence="1">Uncharacterized protein</fullName>
    </submittedName>
</protein>
<dbReference type="KEGG" id="fcj:RN605_00515"/>
<dbReference type="EMBL" id="CP134890">
    <property type="protein sequence ID" value="WNM21852.1"/>
    <property type="molecule type" value="Genomic_DNA"/>
</dbReference>
<accession>A0AA96ETC2</accession>
<sequence>MSEVDFEKNVMTEILPSLIDSTCMDRRMMLNFPPKYGELIFDKEGRYIRTDSTKATNEEKKALLEWKRRNLEIENDTSKIIVAFESKIKFNNEDLREDFEKHFKGAKLQKLKKEDSLEYKIDIEKIKLKGKFKLMDLSKFPEKDKIWGTKYNFNFSGVAYFRKIQFDTTKKYGILDGGFVCGGKCGQGFRIYIKKVNGKWKVDKIDGTWIV</sequence>
<dbReference type="EMBL" id="CP134878">
    <property type="protein sequence ID" value="WNM17799.1"/>
    <property type="molecule type" value="Genomic_DNA"/>
</dbReference>
<evidence type="ECO:0000313" key="1">
    <source>
        <dbReference type="EMBL" id="WNM17799.1"/>
    </source>
</evidence>
<evidence type="ECO:0000313" key="2">
    <source>
        <dbReference type="EMBL" id="WNM21852.1"/>
    </source>
</evidence>
<name>A0AA96ETC2_9FLAO</name>
<gene>
    <name evidence="2" type="ORF">RN605_00515</name>
    <name evidence="1" type="ORF">RN608_07215</name>
</gene>
<keyword evidence="3" id="KW-1185">Reference proteome</keyword>
<evidence type="ECO:0000313" key="3">
    <source>
        <dbReference type="Proteomes" id="UP001304515"/>
    </source>
</evidence>
<reference evidence="1 3" key="1">
    <citation type="submission" date="2023-09" db="EMBL/GenBank/DDBJ databases">
        <title>Flavobacterium sp. a novel bacteria isolate from Pepper rhizosphere.</title>
        <authorList>
            <person name="Peng Y."/>
            <person name="Lee J."/>
        </authorList>
    </citation>
    <scope>NUCLEOTIDE SEQUENCE</scope>
    <source>
        <strain evidence="1">PMR2A8</strain>
        <strain evidence="2 3">PMTSA4</strain>
    </source>
</reference>
<dbReference type="AlphaFoldDB" id="A0AA96ETC2"/>
<accession>A0AA96J4I6</accession>
<proteinExistence type="predicted"/>
<dbReference type="Proteomes" id="UP001304515">
    <property type="component" value="Chromosome"/>
</dbReference>
<dbReference type="RefSeq" id="WP_313321449.1">
    <property type="nucleotide sequence ID" value="NZ_CP134878.1"/>
</dbReference>
<organism evidence="1">
    <name type="scientific">Flavobacterium capsici</name>
    <dbReference type="NCBI Taxonomy" id="3075618"/>
    <lineage>
        <taxon>Bacteria</taxon>
        <taxon>Pseudomonadati</taxon>
        <taxon>Bacteroidota</taxon>
        <taxon>Flavobacteriia</taxon>
        <taxon>Flavobacteriales</taxon>
        <taxon>Flavobacteriaceae</taxon>
        <taxon>Flavobacterium</taxon>
    </lineage>
</organism>